<dbReference type="GO" id="GO:0035438">
    <property type="term" value="F:cyclic-di-GMP binding"/>
    <property type="evidence" value="ECO:0007669"/>
    <property type="project" value="InterPro"/>
</dbReference>
<dbReference type="EMBL" id="UOFU01000372">
    <property type="protein sequence ID" value="VAX04262.1"/>
    <property type="molecule type" value="Genomic_DNA"/>
</dbReference>
<keyword evidence="2" id="KW-0975">Bacterial flagellum</keyword>
<evidence type="ECO:0000256" key="2">
    <source>
        <dbReference type="ARBA" id="ARBA00023143"/>
    </source>
</evidence>
<reference evidence="5" key="1">
    <citation type="submission" date="2018-06" db="EMBL/GenBank/DDBJ databases">
        <authorList>
            <person name="Zhirakovskaya E."/>
        </authorList>
    </citation>
    <scope>NUCLEOTIDE SEQUENCE</scope>
</reference>
<accession>A0A3B1AKI9</accession>
<evidence type="ECO:0000256" key="1">
    <source>
        <dbReference type="ARBA" id="ARBA00022741"/>
    </source>
</evidence>
<dbReference type="InterPro" id="IPR012349">
    <property type="entry name" value="Split_barrel_FMN-bd"/>
</dbReference>
<evidence type="ECO:0000259" key="4">
    <source>
        <dbReference type="Pfam" id="PF07317"/>
    </source>
</evidence>
<evidence type="ECO:0000313" key="5">
    <source>
        <dbReference type="EMBL" id="VAX04262.1"/>
    </source>
</evidence>
<gene>
    <name evidence="5" type="ORF">MNBD_GAMMA20-1048</name>
</gene>
<feature type="domain" description="PilZ" evidence="3">
    <location>
        <begin position="124"/>
        <end position="232"/>
    </location>
</feature>
<dbReference type="SUPFAM" id="SSF141371">
    <property type="entry name" value="PilZ domain-like"/>
    <property type="match status" value="1"/>
</dbReference>
<sequence length="244" mass="28082">MAQQQTEGNNYQQQYEEVTSTTRITAILRPLQQQHSIISIAVPSAKHLYNSTLLEVNPEQNYLLLDELHPREGHTRLSTASKIGLSAHREGIEIKIILEISEIGADNGVAFYRVPFPKIIRYRQRRHIFRVPVSVLQSIQVELVDAQDNAFHGELQDISAAGMCVRFPPKTAIEEKAQTLTYTMTLPDKKRVQGQFTLRRITQHEPNRNIQVGGSFEQLDKIQARTIERFVLEIQRESRRKMSR</sequence>
<keyword evidence="1" id="KW-0547">Nucleotide-binding</keyword>
<organism evidence="5">
    <name type="scientific">hydrothermal vent metagenome</name>
    <dbReference type="NCBI Taxonomy" id="652676"/>
    <lineage>
        <taxon>unclassified sequences</taxon>
        <taxon>metagenomes</taxon>
        <taxon>ecological metagenomes</taxon>
    </lineage>
</organism>
<dbReference type="Pfam" id="PF07238">
    <property type="entry name" value="PilZ"/>
    <property type="match status" value="1"/>
</dbReference>
<dbReference type="InterPro" id="IPR009926">
    <property type="entry name" value="T3SS_YcgR_PilZN"/>
</dbReference>
<dbReference type="Pfam" id="PF07317">
    <property type="entry name" value="PilZN"/>
    <property type="match status" value="1"/>
</dbReference>
<proteinExistence type="predicted"/>
<protein>
    <recommendedName>
        <fullName evidence="6">Flagellar brake protein YcgR</fullName>
    </recommendedName>
</protein>
<feature type="domain" description="Type III secretion system flagellar brake protein YcgR PilZN" evidence="4">
    <location>
        <begin position="18"/>
        <end position="119"/>
    </location>
</feature>
<name>A0A3B1AKI9_9ZZZZ</name>
<dbReference type="Gene3D" id="2.40.10.220">
    <property type="entry name" value="predicted glycosyltransferase like domains"/>
    <property type="match status" value="1"/>
</dbReference>
<dbReference type="AlphaFoldDB" id="A0A3B1AKI9"/>
<dbReference type="InterPro" id="IPR009875">
    <property type="entry name" value="PilZ_domain"/>
</dbReference>
<evidence type="ECO:0008006" key="6">
    <source>
        <dbReference type="Google" id="ProtNLM"/>
    </source>
</evidence>
<evidence type="ECO:0000259" key="3">
    <source>
        <dbReference type="Pfam" id="PF07238"/>
    </source>
</evidence>
<dbReference type="Gene3D" id="2.30.110.10">
    <property type="entry name" value="Electron Transport, Fmn-binding Protein, Chain A"/>
    <property type="match status" value="1"/>
</dbReference>